<keyword evidence="3" id="KW-1185">Reference proteome</keyword>
<dbReference type="Proteomes" id="UP001055171">
    <property type="component" value="Chromosome"/>
</dbReference>
<evidence type="ECO:0000256" key="1">
    <source>
        <dbReference type="SAM" id="Phobius"/>
    </source>
</evidence>
<keyword evidence="1" id="KW-0472">Membrane</keyword>
<accession>A0ABY3UXH4</accession>
<proteinExistence type="predicted"/>
<evidence type="ECO:0000313" key="3">
    <source>
        <dbReference type="Proteomes" id="UP001055171"/>
    </source>
</evidence>
<evidence type="ECO:0000313" key="2">
    <source>
        <dbReference type="EMBL" id="ULP44285.1"/>
    </source>
</evidence>
<protein>
    <submittedName>
        <fullName evidence="2">Uncharacterized protein</fullName>
    </submittedName>
</protein>
<keyword evidence="1" id="KW-1133">Transmembrane helix</keyword>
<dbReference type="RefSeq" id="WP_239722760.1">
    <property type="nucleotide sequence ID" value="NZ_CP092423.2"/>
</dbReference>
<keyword evidence="1" id="KW-0812">Transmembrane</keyword>
<feature type="transmembrane region" description="Helical" evidence="1">
    <location>
        <begin position="12"/>
        <end position="32"/>
    </location>
</feature>
<reference evidence="2" key="1">
    <citation type="submission" date="2022-08" db="EMBL/GenBank/DDBJ databases">
        <title>Complete genome sequence of 14 non-tuberculosis mycobacteria type-strains.</title>
        <authorList>
            <person name="Igarashi Y."/>
            <person name="Osugi A."/>
            <person name="Mitarai S."/>
        </authorList>
    </citation>
    <scope>NUCLEOTIDE SEQUENCE</scope>
    <source>
        <strain evidence="2">ATCC 51985</strain>
    </source>
</reference>
<dbReference type="EMBL" id="CP092423">
    <property type="protein sequence ID" value="ULP44285.1"/>
    <property type="molecule type" value="Genomic_DNA"/>
</dbReference>
<gene>
    <name evidence="2" type="ORF">MJO58_10295</name>
</gene>
<name>A0ABY3UXH4_MYCLN</name>
<sequence length="103" mass="10975">MWSHIAHMVTHWPWANIAAFSAVAVALAIALVDTRERRQLLGREAIAEVAAAATSWELAGKTFLATARRAANGRVPLTAVNGEAFALVSTAYASRFASSPARN</sequence>
<organism evidence="2 3">
    <name type="scientific">Mycobacterium lentiflavum</name>
    <dbReference type="NCBI Taxonomy" id="141349"/>
    <lineage>
        <taxon>Bacteria</taxon>
        <taxon>Bacillati</taxon>
        <taxon>Actinomycetota</taxon>
        <taxon>Actinomycetes</taxon>
        <taxon>Mycobacteriales</taxon>
        <taxon>Mycobacteriaceae</taxon>
        <taxon>Mycobacterium</taxon>
        <taxon>Mycobacterium simiae complex</taxon>
    </lineage>
</organism>